<keyword evidence="6" id="KW-0560">Oxidoreductase</keyword>
<dbReference type="InterPro" id="IPR038299">
    <property type="entry name" value="DAO_C_sf"/>
</dbReference>
<evidence type="ECO:0000259" key="7">
    <source>
        <dbReference type="Pfam" id="PF01266"/>
    </source>
</evidence>
<evidence type="ECO:0000256" key="1">
    <source>
        <dbReference type="ARBA" id="ARBA00001974"/>
    </source>
</evidence>
<evidence type="ECO:0000256" key="2">
    <source>
        <dbReference type="ARBA" id="ARBA00007330"/>
    </source>
</evidence>
<dbReference type="SUPFAM" id="SSF51905">
    <property type="entry name" value="FAD/NAD(P)-binding domain"/>
    <property type="match status" value="1"/>
</dbReference>
<accession>A0A2T3N932</accession>
<evidence type="ECO:0000256" key="4">
    <source>
        <dbReference type="ARBA" id="ARBA00022798"/>
    </source>
</evidence>
<dbReference type="AlphaFoldDB" id="A0A2T3N932"/>
<feature type="domain" description="Alpha-glycerophosphate oxidase C-terminal" evidence="8">
    <location>
        <begin position="424"/>
        <end position="537"/>
    </location>
</feature>
<dbReference type="Proteomes" id="UP000241346">
    <property type="component" value="Unassembled WGS sequence"/>
</dbReference>
<name>A0A2T3N932_9GAMM</name>
<sequence>MEQVMKRAVLHQLSDTVFDLVVIGGGITGAATARDAALRGLKVVLVEKEDFASGTSSRSSKLIHGGLRYLETYQFGLVAESVREREMALRLAPHLTKVQPFLYMFYDNTPDKKWLLNLGLTFYDFVSGSWNKRRHKMLSKEQVLARQPDFRQQGLRGAAMFYDVSTDDARVTIDTVKGAAEYGAQVLNHCEVTGLTYSDKQCDGVKVTDKLTGQQGVIRSRYVINSTGPWSDDILRFEQGDSKVLRPTKGVHIVLRKQDFPLHSAVFMRSPDDGRTVWPIPSMQDDRVFIGTTDTTYDGDLNNVHPEKEDIQYLLNVANHLMPGKKITEDHIVGSWAGLRPLIAPADDVNNSKTPREHQIMRSESGVYSIVGGKLTSNRVMAKQLLDKVIKQDQNKYLRPDLLPYRAGKVPISGACEPSQPNVAGKVKYVANEVVAKLQAGGVPYSLAQSWASRYGHNAHQVALYWHKGGQFQKALGARDLTVAEVHYCVEQEAACSIKDLLIRRTSAFFWDKDGGMAQIGPIAQEMQGLLGWTEEDKLGQIDNYYDWVSKHRPKAIAKPLTDPRDVIELTHS</sequence>
<dbReference type="InterPro" id="IPR036188">
    <property type="entry name" value="FAD/NAD-bd_sf"/>
</dbReference>
<dbReference type="PANTHER" id="PTHR11985">
    <property type="entry name" value="GLYCEROL-3-PHOSPHATE DEHYDROGENASE"/>
    <property type="match status" value="1"/>
</dbReference>
<dbReference type="InterPro" id="IPR000447">
    <property type="entry name" value="G3P_DH_FAD-dep"/>
</dbReference>
<comment type="cofactor">
    <cofactor evidence="1">
        <name>FAD</name>
        <dbReference type="ChEBI" id="CHEBI:57692"/>
    </cofactor>
</comment>
<dbReference type="InterPro" id="IPR031656">
    <property type="entry name" value="DAO_C"/>
</dbReference>
<dbReference type="Pfam" id="PF16901">
    <property type="entry name" value="DAO_C"/>
    <property type="match status" value="1"/>
</dbReference>
<evidence type="ECO:0000259" key="8">
    <source>
        <dbReference type="Pfam" id="PF16901"/>
    </source>
</evidence>
<reference evidence="9 10" key="1">
    <citation type="submission" date="2018-03" db="EMBL/GenBank/DDBJ databases">
        <title>Whole genome sequencing of Histamine producing bacteria.</title>
        <authorList>
            <person name="Butler K."/>
        </authorList>
    </citation>
    <scope>NUCLEOTIDE SEQUENCE [LARGE SCALE GENOMIC DNA]</scope>
    <source>
        <strain evidence="9 10">DSM 19138</strain>
    </source>
</reference>
<dbReference type="GO" id="GO:0046168">
    <property type="term" value="P:glycerol-3-phosphate catabolic process"/>
    <property type="evidence" value="ECO:0007669"/>
    <property type="project" value="TreeGrafter"/>
</dbReference>
<keyword evidence="4" id="KW-0319">Glycerol metabolism</keyword>
<dbReference type="GO" id="GO:0006071">
    <property type="term" value="P:glycerol metabolic process"/>
    <property type="evidence" value="ECO:0007669"/>
    <property type="project" value="UniProtKB-KW"/>
</dbReference>
<keyword evidence="5" id="KW-0274">FAD</keyword>
<evidence type="ECO:0000256" key="6">
    <source>
        <dbReference type="ARBA" id="ARBA00023002"/>
    </source>
</evidence>
<keyword evidence="3" id="KW-0285">Flavoprotein</keyword>
<dbReference type="InterPro" id="IPR006076">
    <property type="entry name" value="FAD-dep_OxRdtase"/>
</dbReference>
<evidence type="ECO:0000256" key="5">
    <source>
        <dbReference type="ARBA" id="ARBA00022827"/>
    </source>
</evidence>
<dbReference type="GO" id="GO:0004368">
    <property type="term" value="F:glycerol-3-phosphate dehydrogenase (quinone) activity"/>
    <property type="evidence" value="ECO:0007669"/>
    <property type="project" value="InterPro"/>
</dbReference>
<organism evidence="9 10">
    <name type="scientific">Photobacterium rosenbergii</name>
    <dbReference type="NCBI Taxonomy" id="294936"/>
    <lineage>
        <taxon>Bacteria</taxon>
        <taxon>Pseudomonadati</taxon>
        <taxon>Pseudomonadota</taxon>
        <taxon>Gammaproteobacteria</taxon>
        <taxon>Vibrionales</taxon>
        <taxon>Vibrionaceae</taxon>
        <taxon>Photobacterium</taxon>
    </lineage>
</organism>
<evidence type="ECO:0000256" key="3">
    <source>
        <dbReference type="ARBA" id="ARBA00022630"/>
    </source>
</evidence>
<dbReference type="Gene3D" id="3.30.9.10">
    <property type="entry name" value="D-Amino Acid Oxidase, subunit A, domain 2"/>
    <property type="match status" value="1"/>
</dbReference>
<dbReference type="PANTHER" id="PTHR11985:SF35">
    <property type="entry name" value="ANAEROBIC GLYCEROL-3-PHOSPHATE DEHYDROGENASE SUBUNIT A"/>
    <property type="match status" value="1"/>
</dbReference>
<dbReference type="PRINTS" id="PR01001">
    <property type="entry name" value="FADG3PDH"/>
</dbReference>
<comment type="similarity">
    <text evidence="2">Belongs to the FAD-dependent glycerol-3-phosphate dehydrogenase family.</text>
</comment>
<dbReference type="Gene3D" id="1.10.8.870">
    <property type="entry name" value="Alpha-glycerophosphate oxidase, cap domain"/>
    <property type="match status" value="1"/>
</dbReference>
<feature type="domain" description="FAD dependent oxidoreductase" evidence="7">
    <location>
        <begin position="19"/>
        <end position="348"/>
    </location>
</feature>
<protein>
    <submittedName>
        <fullName evidence="9">Glycerol-3-phosphate dehydrogenase</fullName>
    </submittedName>
</protein>
<comment type="caution">
    <text evidence="9">The sequence shown here is derived from an EMBL/GenBank/DDBJ whole genome shotgun (WGS) entry which is preliminary data.</text>
</comment>
<dbReference type="EMBL" id="PYMB01000013">
    <property type="protein sequence ID" value="PSW09855.1"/>
    <property type="molecule type" value="Genomic_DNA"/>
</dbReference>
<evidence type="ECO:0000313" key="9">
    <source>
        <dbReference type="EMBL" id="PSW09855.1"/>
    </source>
</evidence>
<proteinExistence type="inferred from homology"/>
<gene>
    <name evidence="9" type="ORF">C9J01_20125</name>
</gene>
<dbReference type="Gene3D" id="3.50.50.60">
    <property type="entry name" value="FAD/NAD(P)-binding domain"/>
    <property type="match status" value="1"/>
</dbReference>
<dbReference type="Pfam" id="PF01266">
    <property type="entry name" value="DAO"/>
    <property type="match status" value="1"/>
</dbReference>
<evidence type="ECO:0000313" key="10">
    <source>
        <dbReference type="Proteomes" id="UP000241346"/>
    </source>
</evidence>